<protein>
    <submittedName>
        <fullName evidence="2">Uncharacterized protein</fullName>
    </submittedName>
</protein>
<gene>
    <name evidence="2" type="ORF">GCM10010218_23100</name>
</gene>
<keyword evidence="3" id="KW-1185">Reference proteome</keyword>
<dbReference type="Proteomes" id="UP000638313">
    <property type="component" value="Unassembled WGS sequence"/>
</dbReference>
<comment type="caution">
    <text evidence="2">The sequence shown here is derived from an EMBL/GenBank/DDBJ whole genome shotgun (WGS) entry which is preliminary data.</text>
</comment>
<dbReference type="EMBL" id="BNBD01000003">
    <property type="protein sequence ID" value="GHF41056.1"/>
    <property type="molecule type" value="Genomic_DNA"/>
</dbReference>
<feature type="compositionally biased region" description="Pro residues" evidence="1">
    <location>
        <begin position="152"/>
        <end position="162"/>
    </location>
</feature>
<reference evidence="2" key="2">
    <citation type="submission" date="2020-09" db="EMBL/GenBank/DDBJ databases">
        <authorList>
            <person name="Sun Q."/>
            <person name="Ohkuma M."/>
        </authorList>
    </citation>
    <scope>NUCLEOTIDE SEQUENCE</scope>
    <source>
        <strain evidence="2">JCM 4059</strain>
    </source>
</reference>
<feature type="compositionally biased region" description="Pro residues" evidence="1">
    <location>
        <begin position="123"/>
        <end position="133"/>
    </location>
</feature>
<organism evidence="2 3">
    <name type="scientific">Streptomyces mashuensis</name>
    <dbReference type="NCBI Taxonomy" id="33904"/>
    <lineage>
        <taxon>Bacteria</taxon>
        <taxon>Bacillati</taxon>
        <taxon>Actinomycetota</taxon>
        <taxon>Actinomycetes</taxon>
        <taxon>Kitasatosporales</taxon>
        <taxon>Streptomycetaceae</taxon>
        <taxon>Streptomyces</taxon>
    </lineage>
</organism>
<name>A0A919B1K7_9ACTN</name>
<sequence length="173" mass="18394">MTYGPGRPGDHPELRPAVTGEVLPAVHSRPGPHPTGLRFVGRDVYSYEPVPRNSYHYIPGMRPPRDASAESHTASVTPIYDALCSEYRRSFRALPGDRSGEEDLRFKSFGQLGGGPAGAGQLPGPPVPPPYPAQPGGYGTGWDPGPYARPRGPLPALPPALPPGRRDGRPGGF</sequence>
<reference evidence="2" key="1">
    <citation type="journal article" date="2014" name="Int. J. Syst. Evol. Microbiol.">
        <title>Complete genome sequence of Corynebacterium casei LMG S-19264T (=DSM 44701T), isolated from a smear-ripened cheese.</title>
        <authorList>
            <consortium name="US DOE Joint Genome Institute (JGI-PGF)"/>
            <person name="Walter F."/>
            <person name="Albersmeier A."/>
            <person name="Kalinowski J."/>
            <person name="Ruckert C."/>
        </authorList>
    </citation>
    <scope>NUCLEOTIDE SEQUENCE</scope>
    <source>
        <strain evidence="2">JCM 4059</strain>
    </source>
</reference>
<evidence type="ECO:0000256" key="1">
    <source>
        <dbReference type="SAM" id="MobiDB-lite"/>
    </source>
</evidence>
<evidence type="ECO:0000313" key="3">
    <source>
        <dbReference type="Proteomes" id="UP000638313"/>
    </source>
</evidence>
<evidence type="ECO:0000313" key="2">
    <source>
        <dbReference type="EMBL" id="GHF41056.1"/>
    </source>
</evidence>
<accession>A0A919B1K7</accession>
<feature type="compositionally biased region" description="Basic and acidic residues" evidence="1">
    <location>
        <begin position="164"/>
        <end position="173"/>
    </location>
</feature>
<feature type="region of interest" description="Disordered" evidence="1">
    <location>
        <begin position="94"/>
        <end position="173"/>
    </location>
</feature>
<proteinExistence type="predicted"/>
<dbReference type="AlphaFoldDB" id="A0A919B1K7"/>